<dbReference type="Pfam" id="PF20243">
    <property type="entry name" value="MbnP"/>
    <property type="match status" value="1"/>
</dbReference>
<dbReference type="PROSITE" id="PS51257">
    <property type="entry name" value="PROKAR_LIPOPROTEIN"/>
    <property type="match status" value="1"/>
</dbReference>
<gene>
    <name evidence="2" type="ORF">J2I46_26750</name>
</gene>
<protein>
    <recommendedName>
        <fullName evidence="1">Copper-binding protein MbnP-like domain-containing protein</fullName>
    </recommendedName>
</protein>
<keyword evidence="3" id="KW-1185">Reference proteome</keyword>
<organism evidence="2 3">
    <name type="scientific">Fibrella forsythiae</name>
    <dbReference type="NCBI Taxonomy" id="2817061"/>
    <lineage>
        <taxon>Bacteria</taxon>
        <taxon>Pseudomonadati</taxon>
        <taxon>Bacteroidota</taxon>
        <taxon>Cytophagia</taxon>
        <taxon>Cytophagales</taxon>
        <taxon>Spirosomataceae</taxon>
        <taxon>Fibrella</taxon>
    </lineage>
</organism>
<dbReference type="InterPro" id="IPR046863">
    <property type="entry name" value="MbnP-like_dom"/>
</dbReference>
<evidence type="ECO:0000313" key="2">
    <source>
        <dbReference type="EMBL" id="MBO0952210.1"/>
    </source>
</evidence>
<dbReference type="Proteomes" id="UP000664628">
    <property type="component" value="Unassembled WGS sequence"/>
</dbReference>
<proteinExistence type="predicted"/>
<accession>A0ABS3JQC5</accession>
<evidence type="ECO:0000313" key="3">
    <source>
        <dbReference type="Proteomes" id="UP000664628"/>
    </source>
</evidence>
<evidence type="ECO:0000259" key="1">
    <source>
        <dbReference type="Pfam" id="PF20243"/>
    </source>
</evidence>
<feature type="domain" description="Copper-binding protein MbnP-like" evidence="1">
    <location>
        <begin position="27"/>
        <end position="249"/>
    </location>
</feature>
<comment type="caution">
    <text evidence="2">The sequence shown here is derived from an EMBL/GenBank/DDBJ whole genome shotgun (WGS) entry which is preliminary data.</text>
</comment>
<name>A0ABS3JQC5_9BACT</name>
<sequence>MRLFVSLLFTVSVLMACQKKEVDRQIGSVQLSFDNRVGNRDLALGTGTYQNKSGETFTITRFDYFISNIRLLQADGSSYTVPQNDSYFLVREADSTSQKITISNVPAGEYTQLEYMVGVDSLRNTADVGQRTGVLDPAGSHTSGMYWDWNTGYIHLKMEGTSPQAPLDATGNRNFRYHIGLFGGYQTPTLNNLRTVRVSLTGSGTSGVGKGVQIGNVLSETTLVTVNVDAGKLFDGPTPIRIATYPDVMVSPISAAIASNYATMFSFKASAFVSR</sequence>
<dbReference type="RefSeq" id="WP_207332160.1">
    <property type="nucleotide sequence ID" value="NZ_JAFMYW010000010.1"/>
</dbReference>
<reference evidence="2 3" key="1">
    <citation type="submission" date="2021-03" db="EMBL/GenBank/DDBJ databases">
        <title>Fibrella sp. HMF5405 genome sequencing and assembly.</title>
        <authorList>
            <person name="Kang H."/>
            <person name="Kim H."/>
            <person name="Bae S."/>
            <person name="Joh K."/>
        </authorList>
    </citation>
    <scope>NUCLEOTIDE SEQUENCE [LARGE SCALE GENOMIC DNA]</scope>
    <source>
        <strain evidence="2 3">HMF5405</strain>
    </source>
</reference>
<dbReference type="EMBL" id="JAFMYW010000010">
    <property type="protein sequence ID" value="MBO0952210.1"/>
    <property type="molecule type" value="Genomic_DNA"/>
</dbReference>